<protein>
    <submittedName>
        <fullName evidence="1">Uncharacterized protein</fullName>
    </submittedName>
</protein>
<comment type="caution">
    <text evidence="1">The sequence shown here is derived from an EMBL/GenBank/DDBJ whole genome shotgun (WGS) entry which is preliminary data.</text>
</comment>
<gene>
    <name evidence="1" type="ORF">SORDD14_01656</name>
</gene>
<organism evidence="1 2">
    <name type="scientific">Streptococcus oralis</name>
    <dbReference type="NCBI Taxonomy" id="1303"/>
    <lineage>
        <taxon>Bacteria</taxon>
        <taxon>Bacillati</taxon>
        <taxon>Bacillota</taxon>
        <taxon>Bacilli</taxon>
        <taxon>Lactobacillales</taxon>
        <taxon>Streptococcaceae</taxon>
        <taxon>Streptococcus</taxon>
    </lineage>
</organism>
<dbReference type="AlphaFoldDB" id="A0A139NUA6"/>
<dbReference type="RefSeq" id="WP_061420066.1">
    <property type="nucleotide sequence ID" value="NZ_KQ969340.1"/>
</dbReference>
<dbReference type="PATRIC" id="fig|1303.77.peg.1842"/>
<sequence length="181" mass="19343">MDFKKLKDIAKTAVDKTAEGISKANDIRKKAALETKITLPANNQFSSSTTVRKTVDGQYYIGMYSEEPVLYEFENFSFSGSTIIERTTTTGKTKQKGKKTSTLAGAALGTALAPGLGTIVGGMVGASGKKKGTINSTSVTTQEEKPGPASVFLRNITTGEIKTISTKLTQAQANNVERFFE</sequence>
<accession>A0A139NUA6</accession>
<dbReference type="EMBL" id="LQRI01000216">
    <property type="protein sequence ID" value="KXT79600.1"/>
    <property type="molecule type" value="Genomic_DNA"/>
</dbReference>
<dbReference type="Proteomes" id="UP000070497">
    <property type="component" value="Unassembled WGS sequence"/>
</dbReference>
<proteinExistence type="predicted"/>
<name>A0A139NUA6_STROR</name>
<evidence type="ECO:0000313" key="2">
    <source>
        <dbReference type="Proteomes" id="UP000070497"/>
    </source>
</evidence>
<reference evidence="1 2" key="1">
    <citation type="submission" date="2016-01" db="EMBL/GenBank/DDBJ databases">
        <title>Highly variable Streptococcus oralis are common among viridans streptococci isolated from primates.</title>
        <authorList>
            <person name="Denapaite D."/>
            <person name="Rieger M."/>
            <person name="Koendgen S."/>
            <person name="Brueckner R."/>
            <person name="Ochigava I."/>
            <person name="Kappeler P."/>
            <person name="Maetz-Rensing K."/>
            <person name="Leendertz F."/>
            <person name="Hakenbeck R."/>
        </authorList>
    </citation>
    <scope>NUCLEOTIDE SEQUENCE [LARGE SCALE GENOMIC DNA]</scope>
    <source>
        <strain evidence="1 2">DD14</strain>
    </source>
</reference>
<evidence type="ECO:0000313" key="1">
    <source>
        <dbReference type="EMBL" id="KXT79600.1"/>
    </source>
</evidence>